<evidence type="ECO:0000256" key="2">
    <source>
        <dbReference type="SAM" id="SignalP"/>
    </source>
</evidence>
<evidence type="ECO:0000313" key="3">
    <source>
        <dbReference type="EMBL" id="MDU9693950.1"/>
    </source>
</evidence>
<evidence type="ECO:0008006" key="5">
    <source>
        <dbReference type="Google" id="ProtNLM"/>
    </source>
</evidence>
<feature type="region of interest" description="Disordered" evidence="1">
    <location>
        <begin position="199"/>
        <end position="219"/>
    </location>
</feature>
<feature type="region of interest" description="Disordered" evidence="1">
    <location>
        <begin position="26"/>
        <end position="59"/>
    </location>
</feature>
<evidence type="ECO:0000256" key="1">
    <source>
        <dbReference type="SAM" id="MobiDB-lite"/>
    </source>
</evidence>
<feature type="chain" id="PRO_5043881548" description="Lipoprotein" evidence="2">
    <location>
        <begin position="28"/>
        <end position="240"/>
    </location>
</feature>
<dbReference type="Proteomes" id="UP001269400">
    <property type="component" value="Unassembled WGS sequence"/>
</dbReference>
<feature type="signal peptide" evidence="2">
    <location>
        <begin position="1"/>
        <end position="27"/>
    </location>
</feature>
<feature type="region of interest" description="Disordered" evidence="1">
    <location>
        <begin position="79"/>
        <end position="103"/>
    </location>
</feature>
<reference evidence="3" key="1">
    <citation type="journal article" date="2022" name="J Environ Chem Eng">
        <title>Biodegradation of petroleum oil using a constructed nonpathogenic and heavy metal-tolerant bacterial consortium isolated from marine sponges.</title>
        <authorList>
            <person name="Dechsakulwatana C."/>
            <person name="Rungsihiranrut A."/>
            <person name="Muangchinda C."/>
            <person name="Ningthoujam R."/>
            <person name="Klankeo P."/>
            <person name="Pinyakong O."/>
        </authorList>
    </citation>
    <scope>NUCLEOTIDE SEQUENCE</scope>
    <source>
        <strain evidence="3">TL01-2</strain>
    </source>
</reference>
<feature type="compositionally biased region" description="Polar residues" evidence="1">
    <location>
        <begin position="50"/>
        <end position="59"/>
    </location>
</feature>
<reference evidence="3" key="2">
    <citation type="submission" date="2022-12" db="EMBL/GenBank/DDBJ databases">
        <authorList>
            <person name="Dechsakulwatana C."/>
            <person name="Rungsihiranrut A."/>
            <person name="Muangchinda C."/>
            <person name="Ningthoujam R."/>
            <person name="Klankeo P."/>
            <person name="Pinyakong O."/>
        </authorList>
    </citation>
    <scope>NUCLEOTIDE SEQUENCE</scope>
    <source>
        <strain evidence="3">TL01-2</strain>
    </source>
</reference>
<proteinExistence type="predicted"/>
<keyword evidence="2" id="KW-0732">Signal</keyword>
<feature type="compositionally biased region" description="Basic and acidic residues" evidence="1">
    <location>
        <begin position="210"/>
        <end position="219"/>
    </location>
</feature>
<dbReference type="PROSITE" id="PS51257">
    <property type="entry name" value="PROKAR_LIPOPROTEIN"/>
    <property type="match status" value="1"/>
</dbReference>
<gene>
    <name evidence="3" type="ORF">O0Q50_22475</name>
</gene>
<evidence type="ECO:0000313" key="4">
    <source>
        <dbReference type="Proteomes" id="UP001269400"/>
    </source>
</evidence>
<accession>A0AAX6NE73</accession>
<dbReference type="EMBL" id="JAPTGD010000002">
    <property type="protein sequence ID" value="MDU9693950.1"/>
    <property type="molecule type" value="Genomic_DNA"/>
</dbReference>
<sequence>MIIKINRAFLWYLGMALAVLLSGCSSNEEDPAPTSATSQNETSNKKNKESVNPTDNSFIDQDCEKAYSKEECAQFAEYYNSGDGTNESTTPQVDSGNQEQTTDQTQKIYNTVEYVVKRMFNAPERTTVASFEDTVINKRDDGLYYISSSYVISGNANQPGAHYTFEMLMSDDYNIVDAYFPGSYGRFSRPMVYDRLKDYTPPPKVEVSPEEQRKQDERNKEIMESIYGKETMENAGENNN</sequence>
<dbReference type="AlphaFoldDB" id="A0AAX6NE73"/>
<dbReference type="RefSeq" id="WP_316911167.1">
    <property type="nucleotide sequence ID" value="NZ_JAPTGD010000002.1"/>
</dbReference>
<comment type="caution">
    <text evidence="3">The sequence shown here is derived from an EMBL/GenBank/DDBJ whole genome shotgun (WGS) entry which is preliminary data.</text>
</comment>
<protein>
    <recommendedName>
        <fullName evidence="5">Lipoprotein</fullName>
    </recommendedName>
</protein>
<feature type="compositionally biased region" description="Polar residues" evidence="1">
    <location>
        <begin position="82"/>
        <end position="103"/>
    </location>
</feature>
<name>A0AAX6NE73_PRIAR</name>
<organism evidence="3 4">
    <name type="scientific">Priestia aryabhattai</name>
    <name type="common">Bacillus aryabhattai</name>
    <dbReference type="NCBI Taxonomy" id="412384"/>
    <lineage>
        <taxon>Bacteria</taxon>
        <taxon>Bacillati</taxon>
        <taxon>Bacillota</taxon>
        <taxon>Bacilli</taxon>
        <taxon>Bacillales</taxon>
        <taxon>Bacillaceae</taxon>
        <taxon>Priestia</taxon>
    </lineage>
</organism>